<dbReference type="PANTHER" id="PTHR36617:SF17">
    <property type="entry name" value="OS01G0114800 PROTEIN"/>
    <property type="match status" value="1"/>
</dbReference>
<dbReference type="PANTHER" id="PTHR36617">
    <property type="entry name" value="PROTEIN, PUTATIVE-RELATED"/>
    <property type="match status" value="1"/>
</dbReference>
<evidence type="ECO:0000313" key="2">
    <source>
        <dbReference type="EMBL" id="GJN40328.1"/>
    </source>
</evidence>
<sequence>MGWALQIRWLWFKKTDKDKPWSGLEFPIHSNAVALFNNSTESQVGNGLNTLFWADKWLLGCSITDLAPLVVTHVTKRTAKTRTVAEALMNQSWTQDIQRGLSMIGLFEFFQLWDVIQEVFLNDDEDLHLWKLEQSGQYSSRSAYHAYHFGKINFEPWRKIWKSWAPAKCKIFIWLAVRNRCWTADRLAKRNLPHPSQCPLCDQEEDVQHLLTTCVFARELWFKVLQPLGLERCVPSHHEKSFASWWRKATK</sequence>
<accession>A0AAV5FZV3</accession>
<comment type="caution">
    <text evidence="2">The sequence shown here is derived from an EMBL/GenBank/DDBJ whole genome shotgun (WGS) entry which is preliminary data.</text>
</comment>
<name>A0AAV5FZV3_ELECO</name>
<organism evidence="2 3">
    <name type="scientific">Eleusine coracana subsp. coracana</name>
    <dbReference type="NCBI Taxonomy" id="191504"/>
    <lineage>
        <taxon>Eukaryota</taxon>
        <taxon>Viridiplantae</taxon>
        <taxon>Streptophyta</taxon>
        <taxon>Embryophyta</taxon>
        <taxon>Tracheophyta</taxon>
        <taxon>Spermatophyta</taxon>
        <taxon>Magnoliopsida</taxon>
        <taxon>Liliopsida</taxon>
        <taxon>Poales</taxon>
        <taxon>Poaceae</taxon>
        <taxon>PACMAD clade</taxon>
        <taxon>Chloridoideae</taxon>
        <taxon>Cynodonteae</taxon>
        <taxon>Eleusininae</taxon>
        <taxon>Eleusine</taxon>
    </lineage>
</organism>
<dbReference type="AlphaFoldDB" id="A0AAV5FZV3"/>
<dbReference type="EMBL" id="BQKI01000114">
    <property type="protein sequence ID" value="GJN40328.1"/>
    <property type="molecule type" value="Genomic_DNA"/>
</dbReference>
<feature type="domain" description="Reverse transcriptase zinc-binding" evidence="1">
    <location>
        <begin position="138"/>
        <end position="221"/>
    </location>
</feature>
<proteinExistence type="predicted"/>
<dbReference type="Pfam" id="PF13966">
    <property type="entry name" value="zf-RVT"/>
    <property type="match status" value="1"/>
</dbReference>
<evidence type="ECO:0000313" key="3">
    <source>
        <dbReference type="Proteomes" id="UP001054889"/>
    </source>
</evidence>
<dbReference type="Proteomes" id="UP001054889">
    <property type="component" value="Unassembled WGS sequence"/>
</dbReference>
<reference evidence="2" key="2">
    <citation type="submission" date="2021-12" db="EMBL/GenBank/DDBJ databases">
        <title>Resequencing data analysis of finger millet.</title>
        <authorList>
            <person name="Hatakeyama M."/>
            <person name="Aluri S."/>
            <person name="Balachadran M.T."/>
            <person name="Sivarajan S.R."/>
            <person name="Poveda L."/>
            <person name="Shimizu-Inatsugi R."/>
            <person name="Schlapbach R."/>
            <person name="Sreeman S.M."/>
            <person name="Shimizu K.K."/>
        </authorList>
    </citation>
    <scope>NUCLEOTIDE SEQUENCE</scope>
</reference>
<protein>
    <recommendedName>
        <fullName evidence="1">Reverse transcriptase zinc-binding domain-containing protein</fullName>
    </recommendedName>
</protein>
<dbReference type="InterPro" id="IPR026960">
    <property type="entry name" value="RVT-Znf"/>
</dbReference>
<reference evidence="2" key="1">
    <citation type="journal article" date="2018" name="DNA Res.">
        <title>Multiple hybrid de novo genome assembly of finger millet, an orphan allotetraploid crop.</title>
        <authorList>
            <person name="Hatakeyama M."/>
            <person name="Aluri S."/>
            <person name="Balachadran M.T."/>
            <person name="Sivarajan S.R."/>
            <person name="Patrignani A."/>
            <person name="Gruter S."/>
            <person name="Poveda L."/>
            <person name="Shimizu-Inatsugi R."/>
            <person name="Baeten J."/>
            <person name="Francoijs K.J."/>
            <person name="Nataraja K.N."/>
            <person name="Reddy Y.A.N."/>
            <person name="Phadnis S."/>
            <person name="Ravikumar R.L."/>
            <person name="Schlapbach R."/>
            <person name="Sreeman S.M."/>
            <person name="Shimizu K.K."/>
        </authorList>
    </citation>
    <scope>NUCLEOTIDE SEQUENCE</scope>
</reference>
<evidence type="ECO:0000259" key="1">
    <source>
        <dbReference type="Pfam" id="PF13966"/>
    </source>
</evidence>
<gene>
    <name evidence="2" type="primary">gb29533</name>
    <name evidence="2" type="ORF">PR202_gb29533</name>
</gene>
<keyword evidence="3" id="KW-1185">Reference proteome</keyword>